<sequence length="720" mass="83068">MYQTSEPVRVCWTNTNGKTANINWWTPNHFVACSKVDSITQTNSHDSISRKRPGVTLLDFITTSVNSKQKKQKRKENTDDVKGKECSEKNKDNGKEESNITSKESPASPAIKLEEISAIPSIKILDEDLKKDEVTIPNYQLERSTEFKDDYVVDAKDAKGIVCADIDPVQNMGKSWKKTSRMDHQFDQSRTNACTPMTHLFLETLCTNSVLETENLTVMNVVRSGQPVTLINISLYEPETVFRCFNELFHLLTIPALNNLFRNEETGNLKKNWIFVVDNGPSEAPASSLVIMLLVRLVIFLNLDKVLQVSFEKLNSKDNPAERPHASENLALSRHGPFKTKEIFRYPNAKPGSSEHISNMEEMAEEVISCLKTAKFGGKSFFCFRGVKDNYIFDDEKALRIFLKLSEQGKNECVEEYTASKCHLLTELCNVWKIEESFKGNYIEDYNHLSNSLYDKKRTSWLTTYMAAIYSKLENSSIQRFEREPLPDYIRWLSTTELHYMSYEDRRDLANGEWDDESIFLPSRIISHASSICFESPEDILKLLGLLTFVTPSQLKEQFDRTKQSMEKHLKDDQGRDLWRDHDLFKKTNSELESMCREEKLPSSEVSNKLEMIELIARNKKIPFPEPTNSYSGDLNNIPTDMNEITNFSTGFLRTVLNYHNLNFSGTKDELILKVFLLRHKRSYLIANYAQQEIRKSIEVATALIVNQRRYYNERSLELK</sequence>
<protein>
    <recommendedName>
        <fullName evidence="4">SAP domain-containing protein</fullName>
    </recommendedName>
</protein>
<evidence type="ECO:0008006" key="4">
    <source>
        <dbReference type="Google" id="ProtNLM"/>
    </source>
</evidence>
<dbReference type="OrthoDB" id="5988483at2759"/>
<evidence type="ECO:0000256" key="1">
    <source>
        <dbReference type="SAM" id="MobiDB-lite"/>
    </source>
</evidence>
<dbReference type="Proteomes" id="UP000507470">
    <property type="component" value="Unassembled WGS sequence"/>
</dbReference>
<proteinExistence type="predicted"/>
<feature type="compositionally biased region" description="Basic and acidic residues" evidence="1">
    <location>
        <begin position="75"/>
        <end position="98"/>
    </location>
</feature>
<reference evidence="2 3" key="1">
    <citation type="submission" date="2020-06" db="EMBL/GenBank/DDBJ databases">
        <authorList>
            <person name="Li R."/>
            <person name="Bekaert M."/>
        </authorList>
    </citation>
    <scope>NUCLEOTIDE SEQUENCE [LARGE SCALE GENOMIC DNA]</scope>
    <source>
        <strain evidence="3">wild</strain>
    </source>
</reference>
<gene>
    <name evidence="2" type="ORF">MCOR_56681</name>
</gene>
<name>A0A6J8EYP7_MYTCO</name>
<accession>A0A6J8EYP7</accession>
<organism evidence="2 3">
    <name type="scientific">Mytilus coruscus</name>
    <name type="common">Sea mussel</name>
    <dbReference type="NCBI Taxonomy" id="42192"/>
    <lineage>
        <taxon>Eukaryota</taxon>
        <taxon>Metazoa</taxon>
        <taxon>Spiralia</taxon>
        <taxon>Lophotrochozoa</taxon>
        <taxon>Mollusca</taxon>
        <taxon>Bivalvia</taxon>
        <taxon>Autobranchia</taxon>
        <taxon>Pteriomorphia</taxon>
        <taxon>Mytilida</taxon>
        <taxon>Mytiloidea</taxon>
        <taxon>Mytilidae</taxon>
        <taxon>Mytilinae</taxon>
        <taxon>Mytilus</taxon>
    </lineage>
</organism>
<feature type="region of interest" description="Disordered" evidence="1">
    <location>
        <begin position="68"/>
        <end position="108"/>
    </location>
</feature>
<keyword evidence="3" id="KW-1185">Reference proteome</keyword>
<evidence type="ECO:0000313" key="3">
    <source>
        <dbReference type="Proteomes" id="UP000507470"/>
    </source>
</evidence>
<dbReference type="EMBL" id="CACVKT020010075">
    <property type="protein sequence ID" value="CAC5424806.1"/>
    <property type="molecule type" value="Genomic_DNA"/>
</dbReference>
<dbReference type="AlphaFoldDB" id="A0A6J8EYP7"/>
<evidence type="ECO:0000313" key="2">
    <source>
        <dbReference type="EMBL" id="CAC5424806.1"/>
    </source>
</evidence>